<reference evidence="12" key="1">
    <citation type="thesis" date="2020" institute="ProQuest LLC" country="789 East Eisenhower Parkway, Ann Arbor, MI, USA">
        <title>Comparative Genomics and Chromosome Evolution.</title>
        <authorList>
            <person name="Mudd A.B."/>
        </authorList>
    </citation>
    <scope>NUCLEOTIDE SEQUENCE</scope>
    <source>
        <strain evidence="12">237g6f4</strain>
        <tissue evidence="12">Blood</tissue>
    </source>
</reference>
<evidence type="ECO:0000256" key="9">
    <source>
        <dbReference type="SAM" id="MobiDB-lite"/>
    </source>
</evidence>
<evidence type="ECO:0000259" key="11">
    <source>
        <dbReference type="PROSITE" id="PS50262"/>
    </source>
</evidence>
<dbReference type="GO" id="GO:0005886">
    <property type="term" value="C:plasma membrane"/>
    <property type="evidence" value="ECO:0007669"/>
    <property type="project" value="TreeGrafter"/>
</dbReference>
<dbReference type="EMBL" id="WNYA01000005">
    <property type="protein sequence ID" value="KAG8571648.1"/>
    <property type="molecule type" value="Genomic_DNA"/>
</dbReference>
<evidence type="ECO:0000256" key="6">
    <source>
        <dbReference type="ARBA" id="ARBA00023170"/>
    </source>
</evidence>
<comment type="caution">
    <text evidence="12">The sequence shown here is derived from an EMBL/GenBank/DDBJ whole genome shotgun (WGS) entry which is preliminary data.</text>
</comment>
<feature type="transmembrane region" description="Helical" evidence="10">
    <location>
        <begin position="115"/>
        <end position="136"/>
    </location>
</feature>
<keyword evidence="4 8" id="KW-0297">G-protein coupled receptor</keyword>
<dbReference type="PANTHER" id="PTHR11334:SF65">
    <property type="entry name" value="MAS-RELATED G-PROTEIN COUPLED RECEPTOR MEMBER D"/>
    <property type="match status" value="1"/>
</dbReference>
<name>A0AAV7BGT8_ENGPU</name>
<dbReference type="PRINTS" id="PR00237">
    <property type="entry name" value="GPCRRHODOPSN"/>
</dbReference>
<feature type="transmembrane region" description="Helical" evidence="10">
    <location>
        <begin position="65"/>
        <end position="88"/>
    </location>
</feature>
<feature type="transmembrane region" description="Helical" evidence="10">
    <location>
        <begin position="186"/>
        <end position="213"/>
    </location>
</feature>
<feature type="region of interest" description="Disordered" evidence="9">
    <location>
        <begin position="309"/>
        <end position="336"/>
    </location>
</feature>
<feature type="domain" description="G-protein coupled receptors family 1 profile" evidence="11">
    <location>
        <begin position="45"/>
        <end position="283"/>
    </location>
</feature>
<evidence type="ECO:0000256" key="3">
    <source>
        <dbReference type="ARBA" id="ARBA00022989"/>
    </source>
</evidence>
<keyword evidence="7 8" id="KW-0807">Transducer</keyword>
<dbReference type="PANTHER" id="PTHR11334">
    <property type="entry name" value="MAS-RELATED G-PROTEIN COUPLED RECEPTOR"/>
    <property type="match status" value="1"/>
</dbReference>
<feature type="transmembrane region" description="Helical" evidence="10">
    <location>
        <begin position="25"/>
        <end position="53"/>
    </location>
</feature>
<accession>A0AAV7BGT8</accession>
<dbReference type="FunFam" id="1.20.1070.10:FF:000533">
    <property type="entry name" value="MAS1 proto-oncogene-like, G protein-coupled receptor"/>
    <property type="match status" value="1"/>
</dbReference>
<evidence type="ECO:0000256" key="8">
    <source>
        <dbReference type="RuleBase" id="RU000688"/>
    </source>
</evidence>
<comment type="subcellular location">
    <subcellularLocation>
        <location evidence="1">Membrane</location>
        <topology evidence="1">Multi-pass membrane protein</topology>
    </subcellularLocation>
</comment>
<feature type="transmembrane region" description="Helical" evidence="10">
    <location>
        <begin position="262"/>
        <end position="286"/>
    </location>
</feature>
<dbReference type="SUPFAM" id="SSF81321">
    <property type="entry name" value="Family A G protein-coupled receptor-like"/>
    <property type="match status" value="1"/>
</dbReference>
<dbReference type="InterPro" id="IPR017452">
    <property type="entry name" value="GPCR_Rhodpsn_7TM"/>
</dbReference>
<dbReference type="PROSITE" id="PS00237">
    <property type="entry name" value="G_PROTEIN_RECEP_F1_1"/>
    <property type="match status" value="1"/>
</dbReference>
<keyword evidence="3 10" id="KW-1133">Transmembrane helix</keyword>
<dbReference type="GO" id="GO:0004930">
    <property type="term" value="F:G protein-coupled receptor activity"/>
    <property type="evidence" value="ECO:0007669"/>
    <property type="project" value="UniProtKB-KW"/>
</dbReference>
<evidence type="ECO:0000256" key="7">
    <source>
        <dbReference type="ARBA" id="ARBA00023224"/>
    </source>
</evidence>
<dbReference type="PRINTS" id="PR02108">
    <property type="entry name" value="MRGPCRFAMILY"/>
</dbReference>
<keyword evidence="5 10" id="KW-0472">Membrane</keyword>
<dbReference type="PROSITE" id="PS50262">
    <property type="entry name" value="G_PROTEIN_RECEP_F1_2"/>
    <property type="match status" value="1"/>
</dbReference>
<feature type="transmembrane region" description="Helical" evidence="10">
    <location>
        <begin position="225"/>
        <end position="250"/>
    </location>
</feature>
<evidence type="ECO:0000256" key="1">
    <source>
        <dbReference type="ARBA" id="ARBA00004141"/>
    </source>
</evidence>
<keyword evidence="6 8" id="KW-0675">Receptor</keyword>
<dbReference type="InterPro" id="IPR000276">
    <property type="entry name" value="GPCR_Rhodpsn"/>
</dbReference>
<dbReference type="InterPro" id="IPR026234">
    <property type="entry name" value="MRGPCRFAMILY"/>
</dbReference>
<evidence type="ECO:0000313" key="13">
    <source>
        <dbReference type="Proteomes" id="UP000824782"/>
    </source>
</evidence>
<evidence type="ECO:0000256" key="5">
    <source>
        <dbReference type="ARBA" id="ARBA00023136"/>
    </source>
</evidence>
<dbReference type="EMBL" id="WNYA01000005">
    <property type="protein sequence ID" value="KAG8571649.1"/>
    <property type="molecule type" value="Genomic_DNA"/>
</dbReference>
<organism evidence="12 13">
    <name type="scientific">Engystomops pustulosus</name>
    <name type="common">Tungara frog</name>
    <name type="synonym">Physalaemus pustulosus</name>
    <dbReference type="NCBI Taxonomy" id="76066"/>
    <lineage>
        <taxon>Eukaryota</taxon>
        <taxon>Metazoa</taxon>
        <taxon>Chordata</taxon>
        <taxon>Craniata</taxon>
        <taxon>Vertebrata</taxon>
        <taxon>Euteleostomi</taxon>
        <taxon>Amphibia</taxon>
        <taxon>Batrachia</taxon>
        <taxon>Anura</taxon>
        <taxon>Neobatrachia</taxon>
        <taxon>Hyloidea</taxon>
        <taxon>Leptodactylidae</taxon>
        <taxon>Leiuperinae</taxon>
        <taxon>Engystomops</taxon>
    </lineage>
</organism>
<proteinExistence type="inferred from homology"/>
<keyword evidence="13" id="KW-1185">Reference proteome</keyword>
<comment type="similarity">
    <text evidence="8">Belongs to the G-protein coupled receptor 1 family.</text>
</comment>
<evidence type="ECO:0000256" key="10">
    <source>
        <dbReference type="SAM" id="Phobius"/>
    </source>
</evidence>
<gene>
    <name evidence="12" type="ORF">GDO81_011734</name>
</gene>
<dbReference type="AlphaFoldDB" id="A0AAV7BGT8"/>
<keyword evidence="2 8" id="KW-0812">Transmembrane</keyword>
<dbReference type="Pfam" id="PF00001">
    <property type="entry name" value="7tm_1"/>
    <property type="match status" value="1"/>
</dbReference>
<evidence type="ECO:0000313" key="12">
    <source>
        <dbReference type="EMBL" id="KAG8571649.1"/>
    </source>
</evidence>
<dbReference type="Gene3D" id="1.20.1070.10">
    <property type="entry name" value="Rhodopsin 7-helix transmembrane proteins"/>
    <property type="match status" value="1"/>
</dbReference>
<feature type="transmembrane region" description="Helical" evidence="10">
    <location>
        <begin position="148"/>
        <end position="166"/>
    </location>
</feature>
<sequence>MDNSTLNSSVTDQNYTSEGNAELTFLHFTVAAAIAIVLCLIGIVGNSIVFWYLCFKIKRNKYTIYIINLSVADFIYLLFTIIVLMIHINTLSSPHPDFEGKDSLLKFLEILSKSAQYSGMFILTAISLERCLSVLYPFWYQCNRPQNLSIIICAVLWLIGCSESLIDNLVCSEEAFMAQTRECTPVQIIIFGISIVICLPIMVISSFTLLIKIKRTFREQYPHKLYIIIIVAVFVFVISVIPINCLWFLMYFKFLQSSMGTLGLYFASVYCLALNGTIDPYIYFIVGKKWKQKTSHSIQDVLERAFKTEDDENDSKSNGTSNTSNTSSQTNLASTF</sequence>
<feature type="compositionally biased region" description="Low complexity" evidence="9">
    <location>
        <begin position="316"/>
        <end position="336"/>
    </location>
</feature>
<evidence type="ECO:0000256" key="4">
    <source>
        <dbReference type="ARBA" id="ARBA00023040"/>
    </source>
</evidence>
<dbReference type="Proteomes" id="UP000824782">
    <property type="component" value="Unassembled WGS sequence"/>
</dbReference>
<protein>
    <recommendedName>
        <fullName evidence="11">G-protein coupled receptors family 1 profile domain-containing protein</fullName>
    </recommendedName>
</protein>
<evidence type="ECO:0000256" key="2">
    <source>
        <dbReference type="ARBA" id="ARBA00022692"/>
    </source>
</evidence>